<evidence type="ECO:0000313" key="1">
    <source>
        <dbReference type="EMBL" id="MBB6079403.1"/>
    </source>
</evidence>
<organism evidence="1 2">
    <name type="scientific">Streptomyces paradoxus</name>
    <dbReference type="NCBI Taxonomy" id="66375"/>
    <lineage>
        <taxon>Bacteria</taxon>
        <taxon>Bacillati</taxon>
        <taxon>Actinomycetota</taxon>
        <taxon>Actinomycetes</taxon>
        <taxon>Kitasatosporales</taxon>
        <taxon>Streptomycetaceae</taxon>
        <taxon>Streptomyces</taxon>
    </lineage>
</organism>
<dbReference type="RefSeq" id="WP_184563531.1">
    <property type="nucleotide sequence ID" value="NZ_BAAARS010000009.1"/>
</dbReference>
<dbReference type="Proteomes" id="UP000591537">
    <property type="component" value="Unassembled WGS sequence"/>
</dbReference>
<sequence length="117" mass="12888">MHRDLAGLLFVALGLVLVAAGFVWRGRVLRPLSAERARAADHRDRSRNLLRSADMAIAEARRRAARGEPVIVRVEDVVRVASGHYGLIVGRDEAAAALRHRYEDAGCRVDCVTDAFD</sequence>
<protein>
    <submittedName>
        <fullName evidence="1">Uncharacterized protein</fullName>
    </submittedName>
</protein>
<evidence type="ECO:0000313" key="2">
    <source>
        <dbReference type="Proteomes" id="UP000591537"/>
    </source>
</evidence>
<name>A0A7W9TEU3_9ACTN</name>
<proteinExistence type="predicted"/>
<gene>
    <name evidence="1" type="ORF">HNR57_005346</name>
</gene>
<keyword evidence="2" id="KW-1185">Reference proteome</keyword>
<dbReference type="EMBL" id="JACHGV010000008">
    <property type="protein sequence ID" value="MBB6079403.1"/>
    <property type="molecule type" value="Genomic_DNA"/>
</dbReference>
<comment type="caution">
    <text evidence="1">The sequence shown here is derived from an EMBL/GenBank/DDBJ whole genome shotgun (WGS) entry which is preliminary data.</text>
</comment>
<accession>A0A7W9TEU3</accession>
<dbReference type="AlphaFoldDB" id="A0A7W9TEU3"/>
<reference evidence="1 2" key="1">
    <citation type="submission" date="2020-08" db="EMBL/GenBank/DDBJ databases">
        <title>Genomic Encyclopedia of Type Strains, Phase IV (KMG-IV): sequencing the most valuable type-strain genomes for metagenomic binning, comparative biology and taxonomic classification.</title>
        <authorList>
            <person name="Goeker M."/>
        </authorList>
    </citation>
    <scope>NUCLEOTIDE SEQUENCE [LARGE SCALE GENOMIC DNA]</scope>
    <source>
        <strain evidence="1 2">DSM 43350</strain>
    </source>
</reference>